<dbReference type="SUPFAM" id="SSF102414">
    <property type="entry name" value="Alpha-2,3/8-sialyltransferase CstII"/>
    <property type="match status" value="1"/>
</dbReference>
<name>A0A1G6HG61_9GAMM</name>
<dbReference type="GO" id="GO:0016740">
    <property type="term" value="F:transferase activity"/>
    <property type="evidence" value="ECO:0007669"/>
    <property type="project" value="UniProtKB-KW"/>
</dbReference>
<gene>
    <name evidence="1" type="ORF">SAMN05421749_102205</name>
</gene>
<dbReference type="InterPro" id="IPR036715">
    <property type="entry name" value="A-2_3-sialylTrfase_sf"/>
</dbReference>
<reference evidence="2" key="1">
    <citation type="submission" date="2016-09" db="EMBL/GenBank/DDBJ databases">
        <authorList>
            <person name="Varghese N."/>
            <person name="Submissions S."/>
        </authorList>
    </citation>
    <scope>NUCLEOTIDE SEQUENCE [LARGE SCALE GENOMIC DNA]</scope>
    <source>
        <strain evidence="2">ANC 3699</strain>
    </source>
</reference>
<dbReference type="Gene3D" id="3.90.1480.10">
    <property type="entry name" value="Alpha-2,3-sialyltransferase"/>
    <property type="match status" value="1"/>
</dbReference>
<dbReference type="Proteomes" id="UP000242317">
    <property type="component" value="Unassembled WGS sequence"/>
</dbReference>
<organism evidence="1 2">
    <name type="scientific">Acinetobacter marinus</name>
    <dbReference type="NCBI Taxonomy" id="281375"/>
    <lineage>
        <taxon>Bacteria</taxon>
        <taxon>Pseudomonadati</taxon>
        <taxon>Pseudomonadota</taxon>
        <taxon>Gammaproteobacteria</taxon>
        <taxon>Moraxellales</taxon>
        <taxon>Moraxellaceae</taxon>
        <taxon>Acinetobacter</taxon>
    </lineage>
</organism>
<protein>
    <submittedName>
        <fullName evidence="1">Kdo-III transferase WaaZ</fullName>
    </submittedName>
</protein>
<keyword evidence="2" id="KW-1185">Reference proteome</keyword>
<evidence type="ECO:0000313" key="1">
    <source>
        <dbReference type="EMBL" id="SDB93230.1"/>
    </source>
</evidence>
<dbReference type="AlphaFoldDB" id="A0A1G6HG61"/>
<keyword evidence="1" id="KW-0808">Transferase</keyword>
<evidence type="ECO:0000313" key="2">
    <source>
        <dbReference type="Proteomes" id="UP000242317"/>
    </source>
</evidence>
<sequence length="319" mass="37249">MMFMAFQNIQLFFSNLILRNFYKVIYKYSHPKAFKHNRRYWPYYQVTRNTQGGIDQVYFKNQLIADNSSIPLSELKKAMLVMTGPSIKEYPSDIFSKDGVDYIGTNGSISLPNIKFKYYVIIDHNFTNNRFDLVSKVLRSDCVLFTTPRCLDIILRKIRPDQIKCQVKVIETITEGKIERFLGSRITVNTEQEYFYLHDGKGFSQHIENAVFDYFTVAYVALQITYALSYDEIYLAGLDMSNFNQPRFYEDTQTKQPTMLDQYLSDIFPAFHTASHFLKMKNIKVYNLSEQSAVESFTKVDPNHIWSDSKINASSDSNN</sequence>
<dbReference type="EMBL" id="FMYK01000002">
    <property type="protein sequence ID" value="SDB93230.1"/>
    <property type="molecule type" value="Genomic_DNA"/>
</dbReference>
<proteinExistence type="predicted"/>
<accession>A0A1G6HG61</accession>